<evidence type="ECO:0000313" key="1">
    <source>
        <dbReference type="EMBL" id="KAF2804383.1"/>
    </source>
</evidence>
<evidence type="ECO:0000313" key="3">
    <source>
        <dbReference type="RefSeq" id="XP_033571347.1"/>
    </source>
</evidence>
<dbReference type="AlphaFoldDB" id="A0A6A6Y780"/>
<dbReference type="RefSeq" id="XP_033571347.1">
    <property type="nucleotide sequence ID" value="XM_033721020.1"/>
</dbReference>
<dbReference type="Proteomes" id="UP000504636">
    <property type="component" value="Unplaced"/>
</dbReference>
<reference evidence="3" key="3">
    <citation type="submission" date="2025-04" db="UniProtKB">
        <authorList>
            <consortium name="RefSeq"/>
        </authorList>
    </citation>
    <scope>IDENTIFICATION</scope>
    <source>
        <strain evidence="3">CBS 304.34</strain>
    </source>
</reference>
<keyword evidence="2" id="KW-1185">Reference proteome</keyword>
<dbReference type="OrthoDB" id="5410365at2759"/>
<reference evidence="3" key="2">
    <citation type="submission" date="2020-04" db="EMBL/GenBank/DDBJ databases">
        <authorList>
            <consortium name="NCBI Genome Project"/>
        </authorList>
    </citation>
    <scope>NUCLEOTIDE SEQUENCE</scope>
    <source>
        <strain evidence="3">CBS 304.34</strain>
    </source>
</reference>
<proteinExistence type="predicted"/>
<protein>
    <submittedName>
        <fullName evidence="1 3">Uncharacterized protein</fullName>
    </submittedName>
</protein>
<name>A0A6A6Y780_9PEZI</name>
<sequence>MAPDALDVYRNGFLTLKSSHLGRLVTDVRNPGDDFWPDTDDALPEHDVETSPFMTLRDAGSTSASGGLGAKLSRLFTGDVAFEGSNSNDLQTNELLRYHLLLQRRYFMNMCAAEDTRKWMEKAMLDYPLFLVVGLITVKDAEAQADRQRGGQASFSGEAPVGESLGIPDPEGIANVGLNMHAGGSSGRTISFTAPGERVIGVRYRKLKFKVLKKKSVDTASLENNSNRWEMFTAGDRAGEEDVIEADLEEELAEDDLECDVDEDDMVVLEADV</sequence>
<reference evidence="1 3" key="1">
    <citation type="journal article" date="2020" name="Stud. Mycol.">
        <title>101 Dothideomycetes genomes: a test case for predicting lifestyles and emergence of pathogens.</title>
        <authorList>
            <person name="Haridas S."/>
            <person name="Albert R."/>
            <person name="Binder M."/>
            <person name="Bloem J."/>
            <person name="Labutti K."/>
            <person name="Salamov A."/>
            <person name="Andreopoulos B."/>
            <person name="Baker S."/>
            <person name="Barry K."/>
            <person name="Bills G."/>
            <person name="Bluhm B."/>
            <person name="Cannon C."/>
            <person name="Castanera R."/>
            <person name="Culley D."/>
            <person name="Daum C."/>
            <person name="Ezra D."/>
            <person name="Gonzalez J."/>
            <person name="Henrissat B."/>
            <person name="Kuo A."/>
            <person name="Liang C."/>
            <person name="Lipzen A."/>
            <person name="Lutzoni F."/>
            <person name="Magnuson J."/>
            <person name="Mondo S."/>
            <person name="Nolan M."/>
            <person name="Ohm R."/>
            <person name="Pangilinan J."/>
            <person name="Park H.-J."/>
            <person name="Ramirez L."/>
            <person name="Alfaro M."/>
            <person name="Sun H."/>
            <person name="Tritt A."/>
            <person name="Yoshinaga Y."/>
            <person name="Zwiers L.-H."/>
            <person name="Turgeon B."/>
            <person name="Goodwin S."/>
            <person name="Spatafora J."/>
            <person name="Crous P."/>
            <person name="Grigoriev I."/>
        </authorList>
    </citation>
    <scope>NUCLEOTIDE SEQUENCE</scope>
    <source>
        <strain evidence="1 3">CBS 304.34</strain>
    </source>
</reference>
<dbReference type="GeneID" id="54461913"/>
<dbReference type="EMBL" id="MU003713">
    <property type="protein sequence ID" value="KAF2804383.1"/>
    <property type="molecule type" value="Genomic_DNA"/>
</dbReference>
<gene>
    <name evidence="1 3" type="ORF">BDZ99DRAFT_467441</name>
</gene>
<organism evidence="1">
    <name type="scientific">Mytilinidion resinicola</name>
    <dbReference type="NCBI Taxonomy" id="574789"/>
    <lineage>
        <taxon>Eukaryota</taxon>
        <taxon>Fungi</taxon>
        <taxon>Dikarya</taxon>
        <taxon>Ascomycota</taxon>
        <taxon>Pezizomycotina</taxon>
        <taxon>Dothideomycetes</taxon>
        <taxon>Pleosporomycetidae</taxon>
        <taxon>Mytilinidiales</taxon>
        <taxon>Mytilinidiaceae</taxon>
        <taxon>Mytilinidion</taxon>
    </lineage>
</organism>
<accession>A0A6A6Y780</accession>
<evidence type="ECO:0000313" key="2">
    <source>
        <dbReference type="Proteomes" id="UP000504636"/>
    </source>
</evidence>